<proteinExistence type="inferred from homology"/>
<dbReference type="PROSITE" id="PS01165">
    <property type="entry name" value="COPPER_AMINE_OXID_2"/>
    <property type="match status" value="1"/>
</dbReference>
<keyword evidence="8 15" id="KW-0560">Oxidoreductase</keyword>
<dbReference type="Proteomes" id="UP000016929">
    <property type="component" value="Unassembled WGS sequence"/>
</dbReference>
<evidence type="ECO:0000256" key="10">
    <source>
        <dbReference type="ARBA" id="ARBA00023157"/>
    </source>
</evidence>
<feature type="domain" description="Copper amine oxidase catalytic" evidence="16">
    <location>
        <begin position="898"/>
        <end position="944"/>
    </location>
</feature>
<evidence type="ECO:0000256" key="9">
    <source>
        <dbReference type="ARBA" id="ARBA00023008"/>
    </source>
</evidence>
<evidence type="ECO:0000256" key="13">
    <source>
        <dbReference type="PIRSR" id="PIRSR600269-50"/>
    </source>
</evidence>
<evidence type="ECO:0000256" key="3">
    <source>
        <dbReference type="ARBA" id="ARBA00001947"/>
    </source>
</evidence>
<evidence type="ECO:0000313" key="20">
    <source>
        <dbReference type="Proteomes" id="UP000016929"/>
    </source>
</evidence>
<evidence type="ECO:0000256" key="12">
    <source>
        <dbReference type="ARBA" id="ARBA00048032"/>
    </source>
</evidence>
<evidence type="ECO:0000256" key="8">
    <source>
        <dbReference type="ARBA" id="ARBA00023002"/>
    </source>
</evidence>
<keyword evidence="11" id="KW-0464">Manganese</keyword>
<dbReference type="GO" id="GO:0048038">
    <property type="term" value="F:quinone binding"/>
    <property type="evidence" value="ECO:0007669"/>
    <property type="project" value="InterPro"/>
</dbReference>
<reference evidence="20" key="2">
    <citation type="journal article" date="2014" name="PLoS ONE">
        <title>Genome and Transcriptome Analysis of the Fungal Pathogen Fusarium oxysporum f. sp. cubense Causing Banana Vascular Wilt Disease.</title>
        <authorList>
            <person name="Guo L."/>
            <person name="Han L."/>
            <person name="Yang L."/>
            <person name="Zeng H."/>
            <person name="Fan D."/>
            <person name="Zhu Y."/>
            <person name="Feng Y."/>
            <person name="Wang G."/>
            <person name="Peng C."/>
            <person name="Jiang X."/>
            <person name="Zhou D."/>
            <person name="Ni P."/>
            <person name="Liang C."/>
            <person name="Liu L."/>
            <person name="Wang J."/>
            <person name="Mao C."/>
            <person name="Fang X."/>
            <person name="Peng M."/>
            <person name="Huang J."/>
        </authorList>
    </citation>
    <scope>NUCLEOTIDE SEQUENCE [LARGE SCALE GENOMIC DNA]</scope>
    <source>
        <strain evidence="20">race 4</strain>
    </source>
</reference>
<dbReference type="SUPFAM" id="SSF54416">
    <property type="entry name" value="Amine oxidase N-terminal region"/>
    <property type="match status" value="2"/>
</dbReference>
<dbReference type="PROSITE" id="PS01164">
    <property type="entry name" value="COPPER_AMINE_OXID_1"/>
    <property type="match status" value="2"/>
</dbReference>
<evidence type="ECO:0000256" key="7">
    <source>
        <dbReference type="ARBA" id="ARBA00022772"/>
    </source>
</evidence>
<comment type="cofactor">
    <cofactor evidence="2">
        <name>Mn(2+)</name>
        <dbReference type="ChEBI" id="CHEBI:29035"/>
    </cofactor>
</comment>
<organism evidence="19 20">
    <name type="scientific">Fusarium oxysporum f. sp. cubense (strain race 4)</name>
    <name type="common">Panama disease fungus</name>
    <dbReference type="NCBI Taxonomy" id="2502994"/>
    <lineage>
        <taxon>Eukaryota</taxon>
        <taxon>Fungi</taxon>
        <taxon>Dikarya</taxon>
        <taxon>Ascomycota</taxon>
        <taxon>Pezizomycotina</taxon>
        <taxon>Sordariomycetes</taxon>
        <taxon>Hypocreomycetidae</taxon>
        <taxon>Hypocreales</taxon>
        <taxon>Nectriaceae</taxon>
        <taxon>Fusarium</taxon>
        <taxon>Fusarium oxysporum species complex</taxon>
    </lineage>
</organism>
<comment type="catalytic activity">
    <reaction evidence="12">
        <text>a primary methyl amine + O2 + H2O = an aldehyde + H2O2 + NH4(+)</text>
        <dbReference type="Rhea" id="RHEA:16153"/>
        <dbReference type="ChEBI" id="CHEBI:15377"/>
        <dbReference type="ChEBI" id="CHEBI:15379"/>
        <dbReference type="ChEBI" id="CHEBI:16240"/>
        <dbReference type="ChEBI" id="CHEBI:17478"/>
        <dbReference type="ChEBI" id="CHEBI:28938"/>
        <dbReference type="ChEBI" id="CHEBI:228804"/>
        <dbReference type="EC" id="1.4.3.21"/>
    </reaction>
</comment>
<protein>
    <recommendedName>
        <fullName evidence="15">Amine oxidase</fullName>
        <ecNumber evidence="15">1.4.3.-</ecNumber>
    </recommendedName>
</protein>
<evidence type="ECO:0000259" key="18">
    <source>
        <dbReference type="Pfam" id="PF02728"/>
    </source>
</evidence>
<dbReference type="InterPro" id="IPR049948">
    <property type="entry name" value="Cu_Am_ox_TPQ-bd"/>
</dbReference>
<dbReference type="InterPro" id="IPR049947">
    <property type="entry name" value="Cu_Am_Ox_Cu-bd"/>
</dbReference>
<dbReference type="OrthoDB" id="5379943at2759"/>
<dbReference type="GO" id="GO:0009308">
    <property type="term" value="P:amine metabolic process"/>
    <property type="evidence" value="ECO:0007669"/>
    <property type="project" value="UniProtKB-UniRule"/>
</dbReference>
<feature type="active site" description="Schiff-base intermediate with substrate; via topaquinone" evidence="13">
    <location>
        <position position="405"/>
    </location>
</feature>
<dbReference type="Pfam" id="PF02727">
    <property type="entry name" value="Cu_amine_oxidN2"/>
    <property type="match status" value="1"/>
</dbReference>
<dbReference type="Gene3D" id="2.70.98.20">
    <property type="entry name" value="Copper amine oxidase, catalytic domain"/>
    <property type="match status" value="3"/>
</dbReference>
<dbReference type="STRING" id="1229665.N1RUF5"/>
<comment type="subunit">
    <text evidence="5">Homodimer.</text>
</comment>
<keyword evidence="9 15" id="KW-0186">Copper</keyword>
<dbReference type="Pfam" id="PF01179">
    <property type="entry name" value="Cu_amine_oxid"/>
    <property type="match status" value="4"/>
</dbReference>
<dbReference type="GO" id="GO:0005507">
    <property type="term" value="F:copper ion binding"/>
    <property type="evidence" value="ECO:0007669"/>
    <property type="project" value="InterPro"/>
</dbReference>
<feature type="domain" description="Copper amine oxidase catalytic" evidence="16">
    <location>
        <begin position="650"/>
        <end position="895"/>
    </location>
</feature>
<dbReference type="HOGENOM" id="CLU_011500_3_2_1"/>
<dbReference type="InterPro" id="IPR000269">
    <property type="entry name" value="Cu_amine_oxidase"/>
</dbReference>
<dbReference type="PANTHER" id="PTHR10638:SF86">
    <property type="entry name" value="COPPER AMINE OXIDASE 1-RELATED"/>
    <property type="match status" value="1"/>
</dbReference>
<evidence type="ECO:0000256" key="1">
    <source>
        <dbReference type="ARBA" id="ARBA00001935"/>
    </source>
</evidence>
<dbReference type="Gene3D" id="3.10.450.40">
    <property type="match status" value="2"/>
</dbReference>
<feature type="active site" description="Proton acceptor" evidence="13">
    <location>
        <position position="305"/>
    </location>
</feature>
<dbReference type="Pfam" id="PF02728">
    <property type="entry name" value="Cu_amine_oxidN3"/>
    <property type="match status" value="1"/>
</dbReference>
<evidence type="ECO:0000259" key="16">
    <source>
        <dbReference type="Pfam" id="PF01179"/>
    </source>
</evidence>
<keyword evidence="20" id="KW-1185">Reference proteome</keyword>
<sequence>MSGSIPHPFDPLSGEEIRLATSVVRKEHGDAVHFHVITLQEPRKAEMVAWLANPSSGARPRRVAEVVIIDPREGKGHVYDGLVDLKSQRITKWERAEGQQPILIVEEMLEVEEACRKDPQVIEQCRISGIAADEMHKVYADPWTISHDPRYGSSTRLFQGLMYFRPDVDNCQYQYPLDFHPIYDPRKREIIAIDIPRIRRPLQRNKAVDYHHLYIQKEGGYRKNLKPIYISQPEGVSFNVNGRELEWQNWKFHIGFNYREGIVFNNITFNDKGNVRPIFYRMSLSEMVVPYGHPEPPHHRKHAFDLGEYGAGYLTNSLSLGCDCKGMLPLTPQLVHQANCKGAIHYLDAELPTQTGQIRKIENAICIHEEDDGILFKHTDFRDNSTIVTRARKLIVQHVFTAANYEYAIQWVFHQDGTIQPDIKLTGILNTYIMNPGEDLQGYGTQVKKGVNAHNHQHLFLLRINPSVDGHENTVHMVDAVPSDAPVGSPENLYGNAFYAKRTRLETTGQSITDYNGATSRSWDIVNENKLNSESGKPVSYKLVSRDVPNLMPKEGSLVWKRAFFARHAVHVTKYADDELWAAGNHVAQTSEASGLGLVTVLRASLNTMDFGHPEPPHHRKHAFDLGEYGAGYLTNSLSLGCDCKGMLPLTPQLVHQANCKGAIHYLDAELPTQTGQIRKIENAICIHEEDDGILFKHTDFRDNSTIVTRARKLIVQHVFTAANYEYAIQWVFHQDGTIQPDIKLTGILNTYIMNPGEDLQGYGTQVKKGVNAHNHQHLFLLRINPSVDGHENTVHMVDAVPSDAPVGSPENLYGNAFYAKRTRLETTGQSITDYNGATSRSWDIVNENKLNSESGKPVSYKLVSRDVPNLMPKEGSLVWKRAFFARHAVHVTKYLRVANTDIVLWHTFGITHFPAPEDFPVMPAEPITLLLRPRHFFTCNPVMDVPPSYSITPSEVAAKKAGFDTTDKVSKLAAMSDSSCCKPPKL</sequence>
<evidence type="ECO:0000256" key="2">
    <source>
        <dbReference type="ARBA" id="ARBA00001936"/>
    </source>
</evidence>
<evidence type="ECO:0000313" key="19">
    <source>
        <dbReference type="EMBL" id="EMT69021.1"/>
    </source>
</evidence>
<dbReference type="FunFam" id="2.70.98.20:FF:000001">
    <property type="entry name" value="Amine oxidase"/>
    <property type="match status" value="1"/>
</dbReference>
<reference evidence="20" key="1">
    <citation type="submission" date="2012-09" db="EMBL/GenBank/DDBJ databases">
        <title>Genome sequencing and comparative transcriptomics of race 1 and race 4 of banana pathogen: Fusarium oxysporum f. sp. cubense.</title>
        <authorList>
            <person name="Fang X."/>
            <person name="Huang J."/>
        </authorList>
    </citation>
    <scope>NUCLEOTIDE SEQUENCE [LARGE SCALE GENOMIC DNA]</scope>
    <source>
        <strain evidence="20">race 4</strain>
    </source>
</reference>
<evidence type="ECO:0000256" key="15">
    <source>
        <dbReference type="RuleBase" id="RU000672"/>
    </source>
</evidence>
<dbReference type="FunFam" id="3.10.450.40:FF:000014">
    <property type="entry name" value="Peroxisomal primary amine oxidase"/>
    <property type="match status" value="1"/>
</dbReference>
<accession>N1RUF5</accession>
<dbReference type="GO" id="GO:0008131">
    <property type="term" value="F:primary methylamine oxidase activity"/>
    <property type="evidence" value="ECO:0007669"/>
    <property type="project" value="UniProtKB-EC"/>
</dbReference>
<dbReference type="InterPro" id="IPR036460">
    <property type="entry name" value="Cu_amine_oxidase_C_sf"/>
</dbReference>
<dbReference type="InterPro" id="IPR016182">
    <property type="entry name" value="Cu_amine_oxidase_N-reg"/>
</dbReference>
<keyword evidence="10" id="KW-1015">Disulfide bond</keyword>
<evidence type="ECO:0000256" key="5">
    <source>
        <dbReference type="ARBA" id="ARBA00011738"/>
    </source>
</evidence>
<feature type="domain" description="Copper amine oxidase N2-terminal" evidence="17">
    <location>
        <begin position="7"/>
        <end position="94"/>
    </location>
</feature>
<evidence type="ECO:0000256" key="6">
    <source>
        <dbReference type="ARBA" id="ARBA00022723"/>
    </source>
</evidence>
<dbReference type="InterPro" id="IPR015802">
    <property type="entry name" value="Cu_amine_oxidase_N3"/>
</dbReference>
<comment type="PTM">
    <text evidence="14 15">Topaquinone (TPQ) is generated by copper-dependent autoxidation of a specific tyrosyl residue.</text>
</comment>
<name>N1RUF5_FUSC4</name>
<feature type="domain" description="Copper amine oxidase N3-terminal" evidence="18">
    <location>
        <begin position="101"/>
        <end position="202"/>
    </location>
</feature>
<feature type="modified residue" description="2',4',5'-topaquinone" evidence="14">
    <location>
        <position position="405"/>
    </location>
</feature>
<dbReference type="PANTHER" id="PTHR10638">
    <property type="entry name" value="COPPER AMINE OXIDASE"/>
    <property type="match status" value="1"/>
</dbReference>
<dbReference type="InterPro" id="IPR015800">
    <property type="entry name" value="Cu_amine_oxidase_N2"/>
</dbReference>
<comment type="cofactor">
    <cofactor evidence="3">
        <name>Zn(2+)</name>
        <dbReference type="ChEBI" id="CHEBI:29105"/>
    </cofactor>
</comment>
<dbReference type="EC" id="1.4.3.-" evidence="15"/>
<evidence type="ECO:0000256" key="4">
    <source>
        <dbReference type="ARBA" id="ARBA00007983"/>
    </source>
</evidence>
<dbReference type="InterPro" id="IPR015798">
    <property type="entry name" value="Cu_amine_oxidase_C"/>
</dbReference>
<evidence type="ECO:0000256" key="11">
    <source>
        <dbReference type="ARBA" id="ARBA00023211"/>
    </source>
</evidence>
<dbReference type="AlphaFoldDB" id="N1RUF5"/>
<feature type="domain" description="Copper amine oxidase catalytic" evidence="16">
    <location>
        <begin position="230"/>
        <end position="596"/>
    </location>
</feature>
<keyword evidence="7 13" id="KW-0801">TPQ</keyword>
<comment type="cofactor">
    <cofactor evidence="15">
        <name>Cu cation</name>
        <dbReference type="ChEBI" id="CHEBI:23378"/>
    </cofactor>
    <text evidence="15">Contains 1 topaquinone per subunit.</text>
</comment>
<evidence type="ECO:0000256" key="14">
    <source>
        <dbReference type="PIRSR" id="PIRSR600269-51"/>
    </source>
</evidence>
<evidence type="ECO:0000259" key="17">
    <source>
        <dbReference type="Pfam" id="PF02727"/>
    </source>
</evidence>
<comment type="cofactor">
    <cofactor evidence="1">
        <name>Cu cation</name>
        <dbReference type="ChEBI" id="CHEBI:23378"/>
    </cofactor>
</comment>
<keyword evidence="6 15" id="KW-0479">Metal-binding</keyword>
<comment type="similarity">
    <text evidence="4 15">Belongs to the copper/topaquinone oxidase family.</text>
</comment>
<dbReference type="SUPFAM" id="SSF49998">
    <property type="entry name" value="Amine oxidase catalytic domain"/>
    <property type="match status" value="2"/>
</dbReference>
<feature type="domain" description="Copper amine oxidase catalytic" evidence="16">
    <location>
        <begin position="608"/>
        <end position="647"/>
    </location>
</feature>
<gene>
    <name evidence="19" type="ORF">FOC4_g10005119</name>
</gene>
<dbReference type="EMBL" id="KB726480">
    <property type="protein sequence ID" value="EMT69021.1"/>
    <property type="molecule type" value="Genomic_DNA"/>
</dbReference>